<dbReference type="SUPFAM" id="SSF82282">
    <property type="entry name" value="Homocysteine S-methyltransferase"/>
    <property type="match status" value="1"/>
</dbReference>
<dbReference type="InterPro" id="IPR003726">
    <property type="entry name" value="HCY_dom"/>
</dbReference>
<dbReference type="PATRIC" id="fig|1299334.3.peg.4134"/>
<reference evidence="9" key="1">
    <citation type="submission" date="2014-01" db="EMBL/GenBank/DDBJ databases">
        <authorList>
            <person name="Brown-Elliot B."/>
            <person name="Wallace R."/>
            <person name="Lenaerts A."/>
            <person name="Ordway D."/>
            <person name="DeGroote M.A."/>
            <person name="Parker T."/>
            <person name="Sizemore C."/>
            <person name="Tallon L.J."/>
            <person name="Sadzewicz L.K."/>
            <person name="Sengamalay N."/>
            <person name="Fraser C.M."/>
            <person name="Hine E."/>
            <person name="Shefchek K.A."/>
            <person name="Das S.P."/>
            <person name="Tettelin H."/>
        </authorList>
    </citation>
    <scope>NUCLEOTIDE SEQUENCE [LARGE SCALE GENOMIC DNA]</scope>
    <source>
        <strain evidence="9">4042</strain>
    </source>
</reference>
<organism evidence="9">
    <name type="scientific">Mycobacterium xenopi 4042</name>
    <dbReference type="NCBI Taxonomy" id="1299334"/>
    <lineage>
        <taxon>Bacteria</taxon>
        <taxon>Bacillati</taxon>
        <taxon>Actinomycetota</taxon>
        <taxon>Actinomycetes</taxon>
        <taxon>Mycobacteriales</taxon>
        <taxon>Mycobacteriaceae</taxon>
        <taxon>Mycobacterium</taxon>
    </lineage>
</organism>
<evidence type="ECO:0000259" key="8">
    <source>
        <dbReference type="PROSITE" id="PS50970"/>
    </source>
</evidence>
<dbReference type="PANTHER" id="PTHR45833:SF1">
    <property type="entry name" value="METHIONINE SYNTHASE"/>
    <property type="match status" value="1"/>
</dbReference>
<dbReference type="AlphaFoldDB" id="X8BFU4"/>
<dbReference type="GO" id="GO:0032259">
    <property type="term" value="P:methylation"/>
    <property type="evidence" value="ECO:0007669"/>
    <property type="project" value="UniProtKB-KW"/>
</dbReference>
<dbReference type="GO" id="GO:0046653">
    <property type="term" value="P:tetrahydrofolate metabolic process"/>
    <property type="evidence" value="ECO:0007669"/>
    <property type="project" value="TreeGrafter"/>
</dbReference>
<evidence type="ECO:0000256" key="2">
    <source>
        <dbReference type="ARBA" id="ARBA00022603"/>
    </source>
</evidence>
<gene>
    <name evidence="9" type="ORF">I553_5968</name>
</gene>
<dbReference type="InterPro" id="IPR050554">
    <property type="entry name" value="Met_Synthase/Corrinoid"/>
</dbReference>
<keyword evidence="2 9" id="KW-0489">Methyltransferase</keyword>
<protein>
    <submittedName>
        <fullName evidence="9">Homocysteine S-methyltransferase family protein</fullName>
    </submittedName>
</protein>
<dbReference type="GO" id="GO:0008705">
    <property type="term" value="F:methionine synthase activity"/>
    <property type="evidence" value="ECO:0007669"/>
    <property type="project" value="TreeGrafter"/>
</dbReference>
<comment type="caution">
    <text evidence="9">The sequence shown here is derived from an EMBL/GenBank/DDBJ whole genome shotgun (WGS) entry which is preliminary data.</text>
</comment>
<comment type="similarity">
    <text evidence="1">Belongs to the vitamin-B12 dependent methionine synthase family.</text>
</comment>
<dbReference type="EMBL" id="JAOB01000042">
    <property type="protein sequence ID" value="EUA42108.1"/>
    <property type="molecule type" value="Genomic_DNA"/>
</dbReference>
<evidence type="ECO:0000313" key="9">
    <source>
        <dbReference type="EMBL" id="EUA42108.1"/>
    </source>
</evidence>
<evidence type="ECO:0000256" key="7">
    <source>
        <dbReference type="PROSITE-ProRule" id="PRU00333"/>
    </source>
</evidence>
<evidence type="ECO:0000256" key="1">
    <source>
        <dbReference type="ARBA" id="ARBA00010398"/>
    </source>
</evidence>
<dbReference type="PANTHER" id="PTHR45833">
    <property type="entry name" value="METHIONINE SYNTHASE"/>
    <property type="match status" value="1"/>
</dbReference>
<dbReference type="Gene3D" id="3.20.20.330">
    <property type="entry name" value="Homocysteine-binding-like domain"/>
    <property type="match status" value="1"/>
</dbReference>
<keyword evidence="4" id="KW-0949">S-adenosyl-L-methionine</keyword>
<dbReference type="GO" id="GO:0050667">
    <property type="term" value="P:homocysteine metabolic process"/>
    <property type="evidence" value="ECO:0007669"/>
    <property type="project" value="TreeGrafter"/>
</dbReference>
<keyword evidence="5" id="KW-0479">Metal-binding</keyword>
<dbReference type="Pfam" id="PF02574">
    <property type="entry name" value="S-methyl_trans"/>
    <property type="match status" value="1"/>
</dbReference>
<dbReference type="GO" id="GO:0005829">
    <property type="term" value="C:cytosol"/>
    <property type="evidence" value="ECO:0007669"/>
    <property type="project" value="TreeGrafter"/>
</dbReference>
<evidence type="ECO:0000256" key="6">
    <source>
        <dbReference type="ARBA" id="ARBA00023285"/>
    </source>
</evidence>
<dbReference type="InterPro" id="IPR036589">
    <property type="entry name" value="HCY_dom_sf"/>
</dbReference>
<accession>X8BFU4</accession>
<keyword evidence="3 9" id="KW-0808">Transferase</keyword>
<sequence length="179" mass="18993">MIERIHRAYFEAGADAVETNTFGCNLSNLGDYDIADQIRELAHNGTAIARRVADELATPDRKRYVLGSMGPGTKLPTLGHTEYALIRDAYTEAALGMLDGGADAILVETCQDLLQLKAAVLGSRRAMAQSGRYIPVFTHVTVETTGTMLLGSEIGAALTAVEPLGVDMIGLNCATGPPK</sequence>
<dbReference type="GO" id="GO:0046872">
    <property type="term" value="F:metal ion binding"/>
    <property type="evidence" value="ECO:0007669"/>
    <property type="project" value="UniProtKB-KW"/>
</dbReference>
<evidence type="ECO:0000256" key="5">
    <source>
        <dbReference type="ARBA" id="ARBA00022723"/>
    </source>
</evidence>
<dbReference type="PROSITE" id="PS50970">
    <property type="entry name" value="HCY"/>
    <property type="match status" value="1"/>
</dbReference>
<comment type="caution">
    <text evidence="7">Lacks conserved residue(s) required for the propagation of feature annotation.</text>
</comment>
<keyword evidence="6" id="KW-0170">Cobalt</keyword>
<evidence type="ECO:0000256" key="3">
    <source>
        <dbReference type="ARBA" id="ARBA00022679"/>
    </source>
</evidence>
<evidence type="ECO:0000256" key="4">
    <source>
        <dbReference type="ARBA" id="ARBA00022691"/>
    </source>
</evidence>
<feature type="domain" description="Hcy-binding" evidence="8">
    <location>
        <begin position="1"/>
        <end position="179"/>
    </location>
</feature>
<proteinExistence type="inferred from homology"/>
<name>X8BFU4_MYCXE</name>